<accession>A0ABD3P9Y4</accession>
<dbReference type="InterPro" id="IPR010651">
    <property type="entry name" value="Sugar_transport"/>
</dbReference>
<keyword evidence="8" id="KW-1185">Reference proteome</keyword>
<comment type="subcellular location">
    <subcellularLocation>
        <location evidence="1">Membrane</location>
        <topology evidence="1">Multi-pass membrane protein</topology>
    </subcellularLocation>
</comment>
<evidence type="ECO:0000256" key="6">
    <source>
        <dbReference type="SAM" id="Phobius"/>
    </source>
</evidence>
<keyword evidence="4 6" id="KW-1133">Transmembrane helix</keyword>
<dbReference type="Pfam" id="PF07857">
    <property type="entry name" value="TMEM144"/>
    <property type="match status" value="2"/>
</dbReference>
<feature type="transmembrane region" description="Helical" evidence="6">
    <location>
        <begin position="388"/>
        <end position="407"/>
    </location>
</feature>
<sequence>MSHGDPEKCGEACGYAAAFLAAVCFGSFGVPVKSEVVSRLDVDPLVMQSYKSAMGFLTCWIIIPMGQPLRFTTWGILSGLFWVPGGVAGIYGIRTAGLAVALGTWSSLIVLTSFAWGIFIFEEHVKSKSGACCACGTLIAGLIGMSIFSRPRTKKDPESARDEERTKMQAATESIVADEDGVRKRIHSSKDSKMEMRKEEPLTESKVVTCKRVATKKAPLTKAKTGVVKSNNEIVSAQSSLPLPPLEMEYLLDRQGGSFQHDNKSLTMTLFAQQVTLTKRQMGLLACMFNGLWGGTSMIPLHFAAAEGYGGPSYVISFCCGSMLVTIALWIMRFLFELYRLEGALGKAYHALPSFHTRQMWLQGCLSGVLWSVGNFFAIISVTHLGQGVGYSFTQASMLVGGLWGIFRFKEIEGVDRILKWFLSACIALTGIMWLSYEHAS</sequence>
<feature type="transmembrane region" description="Helical" evidence="6">
    <location>
        <begin position="360"/>
        <end position="382"/>
    </location>
</feature>
<evidence type="ECO:0000256" key="1">
    <source>
        <dbReference type="ARBA" id="ARBA00004141"/>
    </source>
</evidence>
<dbReference type="EMBL" id="JALLAZ020000933">
    <property type="protein sequence ID" value="KAL3784278.1"/>
    <property type="molecule type" value="Genomic_DNA"/>
</dbReference>
<feature type="transmembrane region" description="Helical" evidence="6">
    <location>
        <begin position="419"/>
        <end position="437"/>
    </location>
</feature>
<reference evidence="7 8" key="1">
    <citation type="submission" date="2024-10" db="EMBL/GenBank/DDBJ databases">
        <title>Updated reference genomes for cyclostephanoid diatoms.</title>
        <authorList>
            <person name="Roberts W.R."/>
            <person name="Alverson A.J."/>
        </authorList>
    </citation>
    <scope>NUCLEOTIDE SEQUENCE [LARGE SCALE GENOMIC DNA]</scope>
    <source>
        <strain evidence="7 8">AJA276-08</strain>
    </source>
</reference>
<evidence type="ECO:0000313" key="8">
    <source>
        <dbReference type="Proteomes" id="UP001530315"/>
    </source>
</evidence>
<feature type="transmembrane region" description="Helical" evidence="6">
    <location>
        <begin position="12"/>
        <end position="30"/>
    </location>
</feature>
<dbReference type="AlphaFoldDB" id="A0ABD3P9Y4"/>
<gene>
    <name evidence="7" type="ORF">ACHAW5_010098</name>
</gene>
<protein>
    <recommendedName>
        <fullName evidence="9">EamA domain-containing protein</fullName>
    </recommendedName>
</protein>
<proteinExistence type="inferred from homology"/>
<dbReference type="PANTHER" id="PTHR16119">
    <property type="entry name" value="TRANSMEMBRANE PROTEIN 144"/>
    <property type="match status" value="1"/>
</dbReference>
<evidence type="ECO:0000256" key="2">
    <source>
        <dbReference type="ARBA" id="ARBA00005731"/>
    </source>
</evidence>
<feature type="transmembrane region" description="Helical" evidence="6">
    <location>
        <begin position="315"/>
        <end position="339"/>
    </location>
</feature>
<feature type="transmembrane region" description="Helical" evidence="6">
    <location>
        <begin position="283"/>
        <end position="303"/>
    </location>
</feature>
<evidence type="ECO:0008006" key="9">
    <source>
        <dbReference type="Google" id="ProtNLM"/>
    </source>
</evidence>
<keyword evidence="5 6" id="KW-0472">Membrane</keyword>
<dbReference type="InterPro" id="IPR012435">
    <property type="entry name" value="TMEM144"/>
</dbReference>
<keyword evidence="3 6" id="KW-0812">Transmembrane</keyword>
<feature type="transmembrane region" description="Helical" evidence="6">
    <location>
        <begin position="100"/>
        <end position="121"/>
    </location>
</feature>
<evidence type="ECO:0000256" key="4">
    <source>
        <dbReference type="ARBA" id="ARBA00022989"/>
    </source>
</evidence>
<evidence type="ECO:0000256" key="5">
    <source>
        <dbReference type="ARBA" id="ARBA00023136"/>
    </source>
</evidence>
<dbReference type="GO" id="GO:0016020">
    <property type="term" value="C:membrane"/>
    <property type="evidence" value="ECO:0007669"/>
    <property type="project" value="UniProtKB-SubCell"/>
</dbReference>
<comment type="similarity">
    <text evidence="2">Belongs to the TMEM144 family.</text>
</comment>
<feature type="transmembrane region" description="Helical" evidence="6">
    <location>
        <begin position="127"/>
        <end position="148"/>
    </location>
</feature>
<feature type="transmembrane region" description="Helical" evidence="6">
    <location>
        <begin position="74"/>
        <end position="93"/>
    </location>
</feature>
<name>A0ABD3P9Y4_9STRA</name>
<evidence type="ECO:0000256" key="3">
    <source>
        <dbReference type="ARBA" id="ARBA00022692"/>
    </source>
</evidence>
<organism evidence="7 8">
    <name type="scientific">Stephanodiscus triporus</name>
    <dbReference type="NCBI Taxonomy" id="2934178"/>
    <lineage>
        <taxon>Eukaryota</taxon>
        <taxon>Sar</taxon>
        <taxon>Stramenopiles</taxon>
        <taxon>Ochrophyta</taxon>
        <taxon>Bacillariophyta</taxon>
        <taxon>Coscinodiscophyceae</taxon>
        <taxon>Thalassiosirophycidae</taxon>
        <taxon>Stephanodiscales</taxon>
        <taxon>Stephanodiscaceae</taxon>
        <taxon>Stephanodiscus</taxon>
    </lineage>
</organism>
<comment type="caution">
    <text evidence="7">The sequence shown here is derived from an EMBL/GenBank/DDBJ whole genome shotgun (WGS) entry which is preliminary data.</text>
</comment>
<dbReference type="Proteomes" id="UP001530315">
    <property type="component" value="Unassembled WGS sequence"/>
</dbReference>
<evidence type="ECO:0000313" key="7">
    <source>
        <dbReference type="EMBL" id="KAL3784278.1"/>
    </source>
</evidence>
<dbReference type="PANTHER" id="PTHR16119:SF17">
    <property type="entry name" value="TRANSMEMBRANE PROTEIN 144"/>
    <property type="match status" value="1"/>
</dbReference>